<comment type="cofactor">
    <cofactor evidence="1">
        <name>FAD</name>
        <dbReference type="ChEBI" id="CHEBI:57692"/>
    </cofactor>
</comment>
<dbReference type="Gene3D" id="1.10.45.10">
    <property type="entry name" value="Vanillyl-alcohol Oxidase, Chain A, domain 4"/>
    <property type="match status" value="1"/>
</dbReference>
<name>C5BNG1_TERTT</name>
<evidence type="ECO:0000256" key="8">
    <source>
        <dbReference type="ARBA" id="ARBA00023014"/>
    </source>
</evidence>
<dbReference type="EMBL" id="CP001614">
    <property type="protein sequence ID" value="ACR11949.1"/>
    <property type="molecule type" value="Genomic_DNA"/>
</dbReference>
<dbReference type="KEGG" id="ttu:TERTU_2954"/>
<dbReference type="GO" id="GO:0051539">
    <property type="term" value="F:4 iron, 4 sulfur cluster binding"/>
    <property type="evidence" value="ECO:0007669"/>
    <property type="project" value="UniProtKB-KW"/>
</dbReference>
<dbReference type="AlphaFoldDB" id="C5BNG1"/>
<feature type="domain" description="4Fe-4S ferredoxin-type" evidence="13">
    <location>
        <begin position="667"/>
        <end position="699"/>
    </location>
</feature>
<evidence type="ECO:0000259" key="14">
    <source>
        <dbReference type="PROSITE" id="PS51387"/>
    </source>
</evidence>
<dbReference type="Proteomes" id="UP000009080">
    <property type="component" value="Chromosome"/>
</dbReference>
<dbReference type="GO" id="GO:0008720">
    <property type="term" value="F:D-lactate dehydrogenase (NAD+) activity"/>
    <property type="evidence" value="ECO:0007669"/>
    <property type="project" value="TreeGrafter"/>
</dbReference>
<dbReference type="GO" id="GO:1903457">
    <property type="term" value="P:lactate catabolic process"/>
    <property type="evidence" value="ECO:0007669"/>
    <property type="project" value="TreeGrafter"/>
</dbReference>
<dbReference type="RefSeq" id="WP_015818061.1">
    <property type="nucleotide sequence ID" value="NC_012997.1"/>
</dbReference>
<dbReference type="PROSITE" id="PS51387">
    <property type="entry name" value="FAD_PCMH"/>
    <property type="match status" value="1"/>
</dbReference>
<dbReference type="eggNOG" id="COG0277">
    <property type="taxonomic scope" value="Bacteria"/>
</dbReference>
<dbReference type="OrthoDB" id="9811557at2"/>
<protein>
    <recommendedName>
        <fullName evidence="12">D-2-hydroxyglutarate dehydrogenase</fullName>
        <ecNumber evidence="9">1.1.99.39</ecNumber>
    </recommendedName>
</protein>
<evidence type="ECO:0000259" key="13">
    <source>
        <dbReference type="PROSITE" id="PS51379"/>
    </source>
</evidence>
<evidence type="ECO:0000256" key="7">
    <source>
        <dbReference type="ARBA" id="ARBA00023004"/>
    </source>
</evidence>
<evidence type="ECO:0000256" key="6">
    <source>
        <dbReference type="ARBA" id="ARBA00023002"/>
    </source>
</evidence>
<accession>C5BNG1</accession>
<evidence type="ECO:0000313" key="16">
    <source>
        <dbReference type="Proteomes" id="UP000009080"/>
    </source>
</evidence>
<dbReference type="InterPro" id="IPR016166">
    <property type="entry name" value="FAD-bd_PCMH"/>
</dbReference>
<dbReference type="GO" id="GO:0051990">
    <property type="term" value="F:(R)-2-hydroxyglutarate dehydrogenase activity"/>
    <property type="evidence" value="ECO:0007669"/>
    <property type="project" value="UniProtKB-EC"/>
</dbReference>
<keyword evidence="6" id="KW-0560">Oxidoreductase</keyword>
<keyword evidence="4" id="KW-0479">Metal-binding</keyword>
<dbReference type="STRING" id="377629.TERTU_2954"/>
<dbReference type="InterPro" id="IPR006094">
    <property type="entry name" value="Oxid_FAD_bind_N"/>
</dbReference>
<dbReference type="GO" id="GO:0046872">
    <property type="term" value="F:metal ion binding"/>
    <property type="evidence" value="ECO:0007669"/>
    <property type="project" value="UniProtKB-KW"/>
</dbReference>
<dbReference type="InterPro" id="IPR017896">
    <property type="entry name" value="4Fe4S_Fe-S-bd"/>
</dbReference>
<dbReference type="GO" id="GO:0004458">
    <property type="term" value="F:D-lactate dehydrogenase (cytochrome) activity"/>
    <property type="evidence" value="ECO:0007669"/>
    <property type="project" value="TreeGrafter"/>
</dbReference>
<keyword evidence="8" id="KW-0411">Iron-sulfur</keyword>
<dbReference type="HOGENOM" id="CLU_010756_1_0_6"/>
<dbReference type="Gene3D" id="3.30.70.2740">
    <property type="match status" value="1"/>
</dbReference>
<dbReference type="InterPro" id="IPR036318">
    <property type="entry name" value="FAD-bd_PCMH-like_sf"/>
</dbReference>
<dbReference type="SUPFAM" id="SSF56176">
    <property type="entry name" value="FAD-binding/transporter-associated domain-like"/>
    <property type="match status" value="1"/>
</dbReference>
<dbReference type="SUPFAM" id="SSF55103">
    <property type="entry name" value="FAD-linked oxidases, C-terminal domain"/>
    <property type="match status" value="1"/>
</dbReference>
<dbReference type="EC" id="1.1.99.39" evidence="9"/>
<dbReference type="SUPFAM" id="SSF46548">
    <property type="entry name" value="alpha-helical ferredoxin"/>
    <property type="match status" value="1"/>
</dbReference>
<sequence length="1024" mass="113645">MIPKLAPFHDLEQLYVTFLQELAQRGFKGEIKSDFSNRVALSTDNSIYQVLPQGVVYPTSKDDLVTLAKLAGEDTFKDVVITPRGGGTGTNGQSLTDGVVVDISRHMNKVLEINAEERWVRVQTGVVKDQLNAALKPFNLFFAPDLSTSNRATIGGMINTDASGQGSCVYGKTRDHVLELETVLTDGTILSTRALEPEERSAVLAGDSRSDQLHALVDDIFVSNQALIDEVFPPLNRCMTGYDLAHIHDQEGRLNLNNVLCGSEGTLGLIAEAKLNVLPIPRLSALVLVKYADFNSSLRDATELMRANPTSVETIDSKVLGLAMQDFIWHQVEEFFVGENTDAVRGINLVEFTAEDETSLQQKIDGLTALLETGIAHQGNTTDFNADTFTPSGRLGYSIALGRDAVNRIWAMRKRAVGLLGNAPGEARPIPFVEDTAVPPENLADFILEFREILDSYQLQYGMFGHVDAGVLHVRPALDMKDPKQEDIAWEISDRIADLCHQYGGLLWGEHGKGVRSEYAPKFFGALYPQLQKIKAAFDPHNQLNPGKIATPSAEIELLKIDGVPTRGQHDRQVSQAAWNSFSDAVYCNGNGACYNWNPADAMCPSYKGTRDRIHSPKGRASLVRSWLKMLSDQEVDPDQALKSSSILQTPGKFLRSLNKKRNDDFSHQVYDAMAGCLSCKACASQCPIKVDVPEFRAKFIALYHTRYLRPLKDYLVGTLEFVLPWCAKVPALYNGVMSARLVKTVLEKWVGFVDGPLLSKNRLHNIPIASARRINKLSAEQRQKTVVIVQDAFTSYFEAPLVQDLAELIRTMGFTPLLAPYKANGKPLHVHGFLKGFQRVAQRNTRMLHSIAQAGLPLVGVDPSMTHTYRMEYKKFLPEGTEAPQVQLIQEWLADNIEALKHVQFRGGQRFTLLPHCIEQSHATKARDLWADIFTAAGQQLDTQSLGCCGMSGTYGHEARNRDTSRKIYQLSWHNSVEAHEADELLATGYSCRSQVKREAQKHIRHPLQALLSLAAHNFDSSR</sequence>
<keyword evidence="16" id="KW-1185">Reference proteome</keyword>
<dbReference type="Gene3D" id="3.30.465.10">
    <property type="match status" value="1"/>
</dbReference>
<keyword evidence="5" id="KW-0274">FAD</keyword>
<dbReference type="PROSITE" id="PS51379">
    <property type="entry name" value="4FE4S_FER_2"/>
    <property type="match status" value="1"/>
</dbReference>
<dbReference type="GO" id="GO:0071949">
    <property type="term" value="F:FAD binding"/>
    <property type="evidence" value="ECO:0007669"/>
    <property type="project" value="InterPro"/>
</dbReference>
<dbReference type="Pfam" id="PF01565">
    <property type="entry name" value="FAD_binding_4"/>
    <property type="match status" value="1"/>
</dbReference>
<keyword evidence="7" id="KW-0408">Iron</keyword>
<proteinExistence type="inferred from homology"/>
<evidence type="ECO:0000256" key="4">
    <source>
        <dbReference type="ARBA" id="ARBA00022723"/>
    </source>
</evidence>
<evidence type="ECO:0000256" key="5">
    <source>
        <dbReference type="ARBA" id="ARBA00022827"/>
    </source>
</evidence>
<comment type="catalytic activity">
    <reaction evidence="10">
        <text>(R)-2-hydroxyglutarate + A = 2-oxoglutarate + AH2</text>
        <dbReference type="Rhea" id="RHEA:38295"/>
        <dbReference type="ChEBI" id="CHEBI:13193"/>
        <dbReference type="ChEBI" id="CHEBI:15801"/>
        <dbReference type="ChEBI" id="CHEBI:16810"/>
        <dbReference type="ChEBI" id="CHEBI:17499"/>
        <dbReference type="EC" id="1.1.99.39"/>
    </reaction>
    <physiologicalReaction direction="left-to-right" evidence="10">
        <dbReference type="Rhea" id="RHEA:38296"/>
    </physiologicalReaction>
</comment>
<evidence type="ECO:0000256" key="2">
    <source>
        <dbReference type="ARBA" id="ARBA00022485"/>
    </source>
</evidence>
<evidence type="ECO:0000256" key="11">
    <source>
        <dbReference type="ARBA" id="ARBA00060924"/>
    </source>
</evidence>
<organism evidence="15 16">
    <name type="scientific">Teredinibacter turnerae (strain ATCC 39867 / T7901)</name>
    <dbReference type="NCBI Taxonomy" id="377629"/>
    <lineage>
        <taxon>Bacteria</taxon>
        <taxon>Pseudomonadati</taxon>
        <taxon>Pseudomonadota</taxon>
        <taxon>Gammaproteobacteria</taxon>
        <taxon>Cellvibrionales</taxon>
        <taxon>Cellvibrionaceae</taxon>
        <taxon>Teredinibacter</taxon>
    </lineage>
</organism>
<evidence type="ECO:0000313" key="15">
    <source>
        <dbReference type="EMBL" id="ACR11949.1"/>
    </source>
</evidence>
<evidence type="ECO:0000256" key="3">
    <source>
        <dbReference type="ARBA" id="ARBA00022630"/>
    </source>
</evidence>
<dbReference type="FunFam" id="3.30.70.2740:FF:000003">
    <property type="entry name" value="Oxidoreductase, FAD-binding, putative"/>
    <property type="match status" value="1"/>
</dbReference>
<evidence type="ECO:0000256" key="1">
    <source>
        <dbReference type="ARBA" id="ARBA00001974"/>
    </source>
</evidence>
<dbReference type="InterPro" id="IPR004113">
    <property type="entry name" value="FAD-bd_oxidored_4_C"/>
</dbReference>
<dbReference type="eggNOG" id="COG0247">
    <property type="taxonomic scope" value="Bacteria"/>
</dbReference>
<dbReference type="InterPro" id="IPR017900">
    <property type="entry name" value="4Fe4S_Fe_S_CS"/>
</dbReference>
<dbReference type="InterPro" id="IPR016164">
    <property type="entry name" value="FAD-linked_Oxase-like_C"/>
</dbReference>
<dbReference type="PANTHER" id="PTHR11748">
    <property type="entry name" value="D-LACTATE DEHYDROGENASE"/>
    <property type="match status" value="1"/>
</dbReference>
<evidence type="ECO:0000256" key="10">
    <source>
        <dbReference type="ARBA" id="ARBA00051291"/>
    </source>
</evidence>
<dbReference type="Pfam" id="PF02913">
    <property type="entry name" value="FAD-oxidase_C"/>
    <property type="match status" value="1"/>
</dbReference>
<dbReference type="PANTHER" id="PTHR11748:SF119">
    <property type="entry name" value="D-2-HYDROXYGLUTARATE DEHYDROGENASE"/>
    <property type="match status" value="1"/>
</dbReference>
<gene>
    <name evidence="15" type="ordered locus">TERTU_2954</name>
</gene>
<keyword evidence="2" id="KW-0004">4Fe-4S</keyword>
<dbReference type="PROSITE" id="PS00198">
    <property type="entry name" value="4FE4S_FER_1"/>
    <property type="match status" value="1"/>
</dbReference>
<dbReference type="InterPro" id="IPR016171">
    <property type="entry name" value="Vanillyl_alc_oxidase_C-sub2"/>
</dbReference>
<reference evidence="15 16" key="1">
    <citation type="journal article" date="2009" name="PLoS ONE">
        <title>The complete genome of Teredinibacter turnerae T7901: an intracellular endosymbiont of marine wood-boring bivalves (shipworms).</title>
        <authorList>
            <person name="Yang J.C."/>
            <person name="Madupu R."/>
            <person name="Durkin A.S."/>
            <person name="Ekborg N.A."/>
            <person name="Pedamallu C.S."/>
            <person name="Hostetler J.B."/>
            <person name="Radune D."/>
            <person name="Toms B.S."/>
            <person name="Henrissat B."/>
            <person name="Coutinho P.M."/>
            <person name="Schwarz S."/>
            <person name="Field L."/>
            <person name="Trindade-Silva A.E."/>
            <person name="Soares C.A.G."/>
            <person name="Elshahawi S."/>
            <person name="Hanora A."/>
            <person name="Schmidt E.W."/>
            <person name="Haygood M.G."/>
            <person name="Posfai J."/>
            <person name="Benner J."/>
            <person name="Madinger C."/>
            <person name="Nove J."/>
            <person name="Anton B."/>
            <person name="Chaudhary K."/>
            <person name="Foster J."/>
            <person name="Holman A."/>
            <person name="Kumar S."/>
            <person name="Lessard P.A."/>
            <person name="Luyten Y.A."/>
            <person name="Slatko B."/>
            <person name="Wood N."/>
            <person name="Wu B."/>
            <person name="Teplitski M."/>
            <person name="Mougous J.D."/>
            <person name="Ward N."/>
            <person name="Eisen J.A."/>
            <person name="Badger J.H."/>
            <person name="Distel D.L."/>
        </authorList>
    </citation>
    <scope>NUCLEOTIDE SEQUENCE [LARGE SCALE GENOMIC DNA]</scope>
    <source>
        <strain evidence="16">ATCC 39867 / T7901</strain>
    </source>
</reference>
<comment type="similarity">
    <text evidence="11">In the N-terminal section; belongs to the FAD-binding oxidoreductase/transferase type 4 family.</text>
</comment>
<evidence type="ECO:0000256" key="9">
    <source>
        <dbReference type="ARBA" id="ARBA00039003"/>
    </source>
</evidence>
<keyword evidence="3" id="KW-0285">Flavoprotein</keyword>
<evidence type="ECO:0000256" key="12">
    <source>
        <dbReference type="ARBA" id="ARBA00067680"/>
    </source>
</evidence>
<dbReference type="InterPro" id="IPR016169">
    <property type="entry name" value="FAD-bd_PCMH_sub2"/>
</dbReference>
<feature type="domain" description="FAD-binding PCMH-type" evidence="14">
    <location>
        <begin position="48"/>
        <end position="280"/>
    </location>
</feature>
<dbReference type="Pfam" id="PF13183">
    <property type="entry name" value="Fer4_8"/>
    <property type="match status" value="1"/>
</dbReference>